<dbReference type="EMBL" id="KN846956">
    <property type="protein sequence ID" value="KIW72713.1"/>
    <property type="molecule type" value="Genomic_DNA"/>
</dbReference>
<dbReference type="GO" id="GO:0005789">
    <property type="term" value="C:endoplasmic reticulum membrane"/>
    <property type="evidence" value="ECO:0007669"/>
    <property type="project" value="UniProtKB-SubCell"/>
</dbReference>
<organism evidence="15 16">
    <name type="scientific">Phialophora macrospora</name>
    <dbReference type="NCBI Taxonomy" id="1851006"/>
    <lineage>
        <taxon>Eukaryota</taxon>
        <taxon>Fungi</taxon>
        <taxon>Dikarya</taxon>
        <taxon>Ascomycota</taxon>
        <taxon>Pezizomycotina</taxon>
        <taxon>Eurotiomycetes</taxon>
        <taxon>Chaetothyriomycetidae</taxon>
        <taxon>Chaetothyriales</taxon>
        <taxon>Herpotrichiellaceae</taxon>
        <taxon>Phialophora</taxon>
    </lineage>
</organism>
<evidence type="ECO:0000256" key="11">
    <source>
        <dbReference type="SAM" id="MobiDB-lite"/>
    </source>
</evidence>
<feature type="compositionally biased region" description="Polar residues" evidence="11">
    <location>
        <begin position="41"/>
        <end position="55"/>
    </location>
</feature>
<feature type="compositionally biased region" description="Polar residues" evidence="11">
    <location>
        <begin position="1141"/>
        <end position="1150"/>
    </location>
</feature>
<evidence type="ECO:0000256" key="3">
    <source>
        <dbReference type="ARBA" id="ARBA00022553"/>
    </source>
</evidence>
<keyword evidence="8" id="KW-0445">Lipid transport</keyword>
<evidence type="ECO:0000256" key="1">
    <source>
        <dbReference type="ARBA" id="ARBA00004586"/>
    </source>
</evidence>
<feature type="compositionally biased region" description="Basic and acidic residues" evidence="11">
    <location>
        <begin position="23"/>
        <end position="40"/>
    </location>
</feature>
<comment type="subcellular location">
    <subcellularLocation>
        <location evidence="1">Endoplasmic reticulum membrane</location>
    </subcellularLocation>
</comment>
<dbReference type="CDD" id="cd04052">
    <property type="entry name" value="C2B_Tricalbin-like"/>
    <property type="match status" value="1"/>
</dbReference>
<dbReference type="InterPro" id="IPR000008">
    <property type="entry name" value="C2_dom"/>
</dbReference>
<dbReference type="Pfam" id="PF00168">
    <property type="entry name" value="C2"/>
    <property type="match status" value="2"/>
</dbReference>
<dbReference type="GO" id="GO:0061817">
    <property type="term" value="P:endoplasmic reticulum-plasma membrane tethering"/>
    <property type="evidence" value="ECO:0007669"/>
    <property type="project" value="InterPro"/>
</dbReference>
<feature type="region of interest" description="Disordered" evidence="11">
    <location>
        <begin position="1036"/>
        <end position="1204"/>
    </location>
</feature>
<dbReference type="Proteomes" id="UP000054266">
    <property type="component" value="Unassembled WGS sequence"/>
</dbReference>
<keyword evidence="16" id="KW-1185">Reference proteome</keyword>
<keyword evidence="10 12" id="KW-0472">Membrane</keyword>
<evidence type="ECO:0000256" key="8">
    <source>
        <dbReference type="ARBA" id="ARBA00023055"/>
    </source>
</evidence>
<dbReference type="AlphaFoldDB" id="A0A0D2FW68"/>
<dbReference type="InterPro" id="IPR031468">
    <property type="entry name" value="SMP_LBD"/>
</dbReference>
<dbReference type="CDD" id="cd04041">
    <property type="entry name" value="C2A_fungal"/>
    <property type="match status" value="1"/>
</dbReference>
<dbReference type="PANTHER" id="PTHR47348">
    <property type="entry name" value="MEIOTICALLY UP-REGULATED GENE 190 PROTEIN"/>
    <property type="match status" value="1"/>
</dbReference>
<dbReference type="PROSITE" id="PS51847">
    <property type="entry name" value="SMP"/>
    <property type="match status" value="1"/>
</dbReference>
<feature type="region of interest" description="Disordered" evidence="11">
    <location>
        <begin position="92"/>
        <end position="134"/>
    </location>
</feature>
<evidence type="ECO:0000313" key="16">
    <source>
        <dbReference type="Proteomes" id="UP000054266"/>
    </source>
</evidence>
<feature type="region of interest" description="Disordered" evidence="11">
    <location>
        <begin position="691"/>
        <end position="713"/>
    </location>
</feature>
<feature type="compositionally biased region" description="Polar residues" evidence="11">
    <location>
        <begin position="95"/>
        <end position="118"/>
    </location>
</feature>
<dbReference type="InterPro" id="IPR037765">
    <property type="entry name" value="C2B_Tricalbin"/>
</dbReference>
<dbReference type="SUPFAM" id="SSF49562">
    <property type="entry name" value="C2 domain (Calcium/lipid-binding domain, CaLB)"/>
    <property type="match status" value="2"/>
</dbReference>
<keyword evidence="3" id="KW-0597">Phosphoprotein</keyword>
<keyword evidence="6" id="KW-0256">Endoplasmic reticulum</keyword>
<evidence type="ECO:0000259" key="13">
    <source>
        <dbReference type="PROSITE" id="PS50004"/>
    </source>
</evidence>
<evidence type="ECO:0000256" key="6">
    <source>
        <dbReference type="ARBA" id="ARBA00022824"/>
    </source>
</evidence>
<evidence type="ECO:0000256" key="5">
    <source>
        <dbReference type="ARBA" id="ARBA00022737"/>
    </source>
</evidence>
<feature type="compositionally biased region" description="Basic and acidic residues" evidence="11">
    <location>
        <begin position="691"/>
        <end position="701"/>
    </location>
</feature>
<keyword evidence="9" id="KW-0446">Lipid-binding</keyword>
<evidence type="ECO:0000256" key="4">
    <source>
        <dbReference type="ARBA" id="ARBA00022692"/>
    </source>
</evidence>
<keyword evidence="5" id="KW-0677">Repeat</keyword>
<feature type="compositionally biased region" description="Basic and acidic residues" evidence="11">
    <location>
        <begin position="1063"/>
        <end position="1077"/>
    </location>
</feature>
<name>A0A0D2FW68_9EURO</name>
<evidence type="ECO:0000256" key="2">
    <source>
        <dbReference type="ARBA" id="ARBA00022448"/>
    </source>
</evidence>
<dbReference type="STRING" id="5601.A0A0D2FW68"/>
<evidence type="ECO:0000256" key="12">
    <source>
        <dbReference type="SAM" id="Phobius"/>
    </source>
</evidence>
<evidence type="ECO:0000259" key="14">
    <source>
        <dbReference type="PROSITE" id="PS51847"/>
    </source>
</evidence>
<dbReference type="PANTHER" id="PTHR47348:SF3">
    <property type="entry name" value="MEIOTICALLY UP-REGULATED GENE 190 PROTEIN"/>
    <property type="match status" value="1"/>
</dbReference>
<dbReference type="GO" id="GO:0006869">
    <property type="term" value="P:lipid transport"/>
    <property type="evidence" value="ECO:0007669"/>
    <property type="project" value="UniProtKB-KW"/>
</dbReference>
<dbReference type="HOGENOM" id="CLU_002125_2_0_1"/>
<evidence type="ECO:0000256" key="9">
    <source>
        <dbReference type="ARBA" id="ARBA00023121"/>
    </source>
</evidence>
<feature type="compositionally biased region" description="Low complexity" evidence="11">
    <location>
        <begin position="1151"/>
        <end position="1167"/>
    </location>
</feature>
<keyword evidence="2" id="KW-0813">Transport</keyword>
<feature type="compositionally biased region" description="Basic and acidic residues" evidence="11">
    <location>
        <begin position="1120"/>
        <end position="1139"/>
    </location>
</feature>
<feature type="domain" description="SMP-LTD" evidence="14">
    <location>
        <begin position="239"/>
        <end position="466"/>
    </location>
</feature>
<protein>
    <recommendedName>
        <fullName evidence="17">C2 domain-containing protein</fullName>
    </recommendedName>
</protein>
<dbReference type="InterPro" id="IPR037767">
    <property type="entry name" value="C2A_Mug190-like"/>
</dbReference>
<dbReference type="Pfam" id="PF25669">
    <property type="entry name" value="SMP_MUG190-like"/>
    <property type="match status" value="1"/>
</dbReference>
<dbReference type="GO" id="GO:0008289">
    <property type="term" value="F:lipid binding"/>
    <property type="evidence" value="ECO:0007669"/>
    <property type="project" value="UniProtKB-KW"/>
</dbReference>
<feature type="compositionally biased region" description="Basic and acidic residues" evidence="11">
    <location>
        <begin position="1174"/>
        <end position="1192"/>
    </location>
</feature>
<feature type="compositionally biased region" description="Basic and acidic residues" evidence="11">
    <location>
        <begin position="1036"/>
        <end position="1046"/>
    </location>
</feature>
<evidence type="ECO:0000313" key="15">
    <source>
        <dbReference type="EMBL" id="KIW72713.1"/>
    </source>
</evidence>
<dbReference type="PROSITE" id="PS50004">
    <property type="entry name" value="C2"/>
    <property type="match status" value="2"/>
</dbReference>
<gene>
    <name evidence="15" type="ORF">PV04_00889</name>
</gene>
<accession>A0A0D2FW68</accession>
<proteinExistence type="predicted"/>
<dbReference type="InterPro" id="IPR057349">
    <property type="entry name" value="C2_Mug190_3rd"/>
</dbReference>
<dbReference type="CDD" id="cd21676">
    <property type="entry name" value="SMP_Mug190"/>
    <property type="match status" value="1"/>
</dbReference>
<keyword evidence="7 12" id="KW-1133">Transmembrane helix</keyword>
<dbReference type="InterPro" id="IPR035892">
    <property type="entry name" value="C2_domain_sf"/>
</dbReference>
<feature type="region of interest" description="Disordered" evidence="11">
    <location>
        <begin position="625"/>
        <end position="664"/>
    </location>
</feature>
<feature type="compositionally biased region" description="Basic and acidic residues" evidence="11">
    <location>
        <begin position="625"/>
        <end position="650"/>
    </location>
</feature>
<sequence length="1239" mass="137754">MAAQQQKSGKPWSGTNRIPNIKEFVERLDRDKAGRDKDLDAQNQGSETQKYSSEIQPHKNETPKKEGKAVTDPVTGNQVVIADVGKEYIARADNPQLSVPNQNLGKPTTVGTDASQKNPEYKEKQDITAPPDPIAEGSTSDVPIHGEKTNILFHPTPSVSYEPMFQALEKRAGGLCVAILLSVVILGKMFGGSLKGLIPLGMCLASGIWLWMKEVIRSGREVEWSSEQSRGETAVANLLPESVEWMNTFLGVVWGLINPEMFAAVADTLEDVMQASVPGVINNVRVAEIDQGSNPIRILSLRALPDSRMQDLKQSIHEENKKTKDPQEAAADEEGGDYYNLEISFAYHAKPTGASASSRARNMHMNLVFYLGIKGLIGVPLPIFVELQELVGTVRLRLQMTPEPPFAKSLTFTLMGVPHVQAGCIPMVQKGVNILNLPLISNFVNYAIGAAASMYVAPKSMQLDLKSMLQGDDITKDTQAMGVMWIRIHRAIGLSKQDRRGSKYGGSDPYINLSFSKYGKPMYCTRVITDDLNPVWEETAALLVTPELIKADEQLSVELWDSDRNSADDMVGKVELSMQKMIQHPGKMYPQISKLAGTQEGTEMPGELHWEVGYFGKPKFRPALRTDGKDKSLPENLKNDEKFQDEKGTIDNEDSDAVTHTPPDPLWPSGICSVIVHQIVNLELENIKGSEGNRKGREFEPAKSYGEGTDEESNKLPTSYCTILFNDALVYRTRAKAVTSKPIFNAGTERFMRDWRSGIVTVTVRDQRNREHDPILGVVPLRLSDILTTSSQVTRWYPLDGGIGFGRIRISLLFRSVETRLPPNMLGWDVGTFEFISDRIVATGWNSNTKLKLRTGGSTGKIPRTHCHSNEAGDGVYFDVSTEANNHVRLPVKYRYRSPLIFEFHTAGKRGAAAYASFWLLNMVDNEESAIDIPIWTTKNGSRLVQNYITEENAKAFIDKGLEDLQEVGRLQFRGRFKAGMDESHRDFVVDNDTRETYETFEACLTEGVRGRVVEGQVPDNIQELHEASLQQGRDILNKEVSEREKRKWKTKSGEDWSGAFSHDPRAYTNKNHEKIAEPGVDDPPHDPFNPSDDDDGEPIDDDSSSEDLGITDATNAEEGQFRKDPKDVRGLDGNRDDANGYTNGRPSAETTGTADTDYTTMTETSTNSVQPVQKRDSTFEKKAGKRSEERKHRGLSQWRPARNVKFAKDEAKIGVSKLKKKLGMGDLNGREPGVETEA</sequence>
<feature type="compositionally biased region" description="Polar residues" evidence="11">
    <location>
        <begin position="1"/>
        <end position="18"/>
    </location>
</feature>
<evidence type="ECO:0000256" key="10">
    <source>
        <dbReference type="ARBA" id="ARBA00023136"/>
    </source>
</evidence>
<feature type="transmembrane region" description="Helical" evidence="12">
    <location>
        <begin position="172"/>
        <end position="190"/>
    </location>
</feature>
<feature type="compositionally biased region" description="Basic and acidic residues" evidence="11">
    <location>
        <begin position="56"/>
        <end position="69"/>
    </location>
</feature>
<dbReference type="SMART" id="SM00239">
    <property type="entry name" value="C2"/>
    <property type="match status" value="2"/>
</dbReference>
<reference evidence="15 16" key="1">
    <citation type="submission" date="2015-01" db="EMBL/GenBank/DDBJ databases">
        <title>The Genome Sequence of Capronia semiimmersa CBS27337.</title>
        <authorList>
            <consortium name="The Broad Institute Genomics Platform"/>
            <person name="Cuomo C."/>
            <person name="de Hoog S."/>
            <person name="Gorbushina A."/>
            <person name="Stielow B."/>
            <person name="Teixiera M."/>
            <person name="Abouelleil A."/>
            <person name="Chapman S.B."/>
            <person name="Priest M."/>
            <person name="Young S.K."/>
            <person name="Wortman J."/>
            <person name="Nusbaum C."/>
            <person name="Birren B."/>
        </authorList>
    </citation>
    <scope>NUCLEOTIDE SEQUENCE [LARGE SCALE GENOMIC DNA]</scope>
    <source>
        <strain evidence="15 16">CBS 27337</strain>
    </source>
</reference>
<dbReference type="Gene3D" id="2.60.40.150">
    <property type="entry name" value="C2 domain"/>
    <property type="match status" value="2"/>
</dbReference>
<evidence type="ECO:0000256" key="7">
    <source>
        <dbReference type="ARBA" id="ARBA00022989"/>
    </source>
</evidence>
<keyword evidence="4 12" id="KW-0812">Transmembrane</keyword>
<dbReference type="Pfam" id="PF25331">
    <property type="entry name" value="C2_Mug190_3rd"/>
    <property type="match status" value="1"/>
</dbReference>
<evidence type="ECO:0008006" key="17">
    <source>
        <dbReference type="Google" id="ProtNLM"/>
    </source>
</evidence>
<feature type="compositionally biased region" description="Acidic residues" evidence="11">
    <location>
        <begin position="1092"/>
        <end position="1106"/>
    </location>
</feature>
<feature type="domain" description="C2" evidence="13">
    <location>
        <begin position="653"/>
        <end position="797"/>
    </location>
</feature>
<feature type="domain" description="C2" evidence="13">
    <location>
        <begin position="464"/>
        <end position="593"/>
    </location>
</feature>
<feature type="region of interest" description="Disordered" evidence="11">
    <location>
        <begin position="1"/>
        <end position="74"/>
    </location>
</feature>